<proteinExistence type="inferred from homology"/>
<evidence type="ECO:0000256" key="9">
    <source>
        <dbReference type="RuleBase" id="RU003660"/>
    </source>
</evidence>
<protein>
    <recommendedName>
        <fullName evidence="6 8">Small ribosomal subunit protein uS8</fullName>
    </recommendedName>
</protein>
<dbReference type="RefSeq" id="WP_036364288.1">
    <property type="nucleotide sequence ID" value="NZ_AOMT01000021.1"/>
</dbReference>
<keyword evidence="11" id="KW-1185">Reference proteome</keyword>
<dbReference type="HAMAP" id="MF_01302_B">
    <property type="entry name" value="Ribosomal_uS8_B"/>
    <property type="match status" value="1"/>
</dbReference>
<dbReference type="SUPFAM" id="SSF56047">
    <property type="entry name" value="Ribosomal protein S8"/>
    <property type="match status" value="1"/>
</dbReference>
<dbReference type="GO" id="GO:0006412">
    <property type="term" value="P:translation"/>
    <property type="evidence" value="ECO:0007669"/>
    <property type="project" value="UniProtKB-UniRule"/>
</dbReference>
<dbReference type="GO" id="GO:0005737">
    <property type="term" value="C:cytoplasm"/>
    <property type="evidence" value="ECO:0007669"/>
    <property type="project" value="UniProtKB-ARBA"/>
</dbReference>
<reference evidence="10 11" key="1">
    <citation type="journal article" date="2014" name="Genome Announc.">
        <title>Draft Genome Sequence of Moraxella bovoculi Strain 237T (ATCC BAA-1259T) Isolated from a Calf with Infectious Bovine Keratoconjunctivitis.</title>
        <authorList>
            <person name="Calcutt M.J."/>
            <person name="Foecking M.F."/>
            <person name="Martin N.T."/>
            <person name="Mhlanga-Mutangadura T."/>
            <person name="Reilly T.J."/>
        </authorList>
    </citation>
    <scope>NUCLEOTIDE SEQUENCE [LARGE SCALE GENOMIC DNA]</scope>
    <source>
        <strain evidence="10 11">237</strain>
    </source>
</reference>
<evidence type="ECO:0000256" key="5">
    <source>
        <dbReference type="ARBA" id="ARBA00023274"/>
    </source>
</evidence>
<dbReference type="PANTHER" id="PTHR11758">
    <property type="entry name" value="40S RIBOSOMAL PROTEIN S15A"/>
    <property type="match status" value="1"/>
</dbReference>
<comment type="subunit">
    <text evidence="7 8">Part of the 30S ribosomal subunit. Contacts proteins S5 and S12.</text>
</comment>
<gene>
    <name evidence="8 10" type="primary">rpsH</name>
    <name evidence="10" type="ORF">MBO_04489</name>
</gene>
<dbReference type="PROSITE" id="PS00053">
    <property type="entry name" value="RIBOSOMAL_S8"/>
    <property type="match status" value="1"/>
</dbReference>
<name>A0A066UD35_9GAMM</name>
<comment type="caution">
    <text evidence="10">The sequence shown here is derived from an EMBL/GenBank/DDBJ whole genome shotgun (WGS) entry which is preliminary data.</text>
</comment>
<evidence type="ECO:0000256" key="4">
    <source>
        <dbReference type="ARBA" id="ARBA00022980"/>
    </source>
</evidence>
<dbReference type="AlphaFoldDB" id="A0A066UD35"/>
<dbReference type="GO" id="GO:1990904">
    <property type="term" value="C:ribonucleoprotein complex"/>
    <property type="evidence" value="ECO:0007669"/>
    <property type="project" value="UniProtKB-KW"/>
</dbReference>
<dbReference type="Gene3D" id="3.30.1490.10">
    <property type="match status" value="1"/>
</dbReference>
<dbReference type="OrthoDB" id="9802617at2"/>
<dbReference type="Pfam" id="PF00410">
    <property type="entry name" value="Ribosomal_S8"/>
    <property type="match status" value="1"/>
</dbReference>
<keyword evidence="2 8" id="KW-0699">rRNA-binding</keyword>
<evidence type="ECO:0000256" key="6">
    <source>
        <dbReference type="ARBA" id="ARBA00035258"/>
    </source>
</evidence>
<dbReference type="FunFam" id="3.30.1490.10:FF:000001">
    <property type="entry name" value="30S ribosomal protein S8"/>
    <property type="match status" value="1"/>
</dbReference>
<evidence type="ECO:0000256" key="3">
    <source>
        <dbReference type="ARBA" id="ARBA00022884"/>
    </source>
</evidence>
<dbReference type="GO" id="GO:0019843">
    <property type="term" value="F:rRNA binding"/>
    <property type="evidence" value="ECO:0007669"/>
    <property type="project" value="UniProtKB-UniRule"/>
</dbReference>
<comment type="similarity">
    <text evidence="1 8 9">Belongs to the universal ribosomal protein uS8 family.</text>
</comment>
<keyword evidence="5 8" id="KW-0687">Ribonucleoprotein</keyword>
<accession>A0A066UD35</accession>
<sequence>MSMQDPVADMLTRIRNAQSRNKPSVSMPASKLRKSIADLLVDEGYVISAEVSEVENGKKVLTIELKYYQGKGVIEELKRYSRPGLRQYRGKDELPSVQKGLGVAIISTSKGIMSDRAARAAGIGGEVIALVA</sequence>
<dbReference type="Gene3D" id="3.30.1370.30">
    <property type="match status" value="1"/>
</dbReference>
<organism evidence="10 11">
    <name type="scientific">Moraxella bovoculi 237</name>
    <dbReference type="NCBI Taxonomy" id="743974"/>
    <lineage>
        <taxon>Bacteria</taxon>
        <taxon>Pseudomonadati</taxon>
        <taxon>Pseudomonadota</taxon>
        <taxon>Gammaproteobacteria</taxon>
        <taxon>Moraxellales</taxon>
        <taxon>Moraxellaceae</taxon>
        <taxon>Moraxella</taxon>
    </lineage>
</organism>
<evidence type="ECO:0000313" key="10">
    <source>
        <dbReference type="EMBL" id="KDN25311.1"/>
    </source>
</evidence>
<evidence type="ECO:0000256" key="8">
    <source>
        <dbReference type="HAMAP-Rule" id="MF_01302"/>
    </source>
</evidence>
<dbReference type="FunFam" id="3.30.1370.30:FF:000002">
    <property type="entry name" value="30S ribosomal protein S8"/>
    <property type="match status" value="1"/>
</dbReference>
<dbReference type="InterPro" id="IPR000630">
    <property type="entry name" value="Ribosomal_uS8"/>
</dbReference>
<evidence type="ECO:0000256" key="7">
    <source>
        <dbReference type="ARBA" id="ARBA00046740"/>
    </source>
</evidence>
<dbReference type="EMBL" id="AOMT01000021">
    <property type="protein sequence ID" value="KDN25311.1"/>
    <property type="molecule type" value="Genomic_DNA"/>
</dbReference>
<keyword evidence="3 8" id="KW-0694">RNA-binding</keyword>
<evidence type="ECO:0000256" key="2">
    <source>
        <dbReference type="ARBA" id="ARBA00022730"/>
    </source>
</evidence>
<dbReference type="NCBIfam" id="NF001109">
    <property type="entry name" value="PRK00136.1"/>
    <property type="match status" value="1"/>
</dbReference>
<keyword evidence="4 8" id="KW-0689">Ribosomal protein</keyword>
<dbReference type="eggNOG" id="COG0096">
    <property type="taxonomic scope" value="Bacteria"/>
</dbReference>
<dbReference type="GO" id="GO:0003735">
    <property type="term" value="F:structural constituent of ribosome"/>
    <property type="evidence" value="ECO:0007669"/>
    <property type="project" value="InterPro"/>
</dbReference>
<dbReference type="InterPro" id="IPR047863">
    <property type="entry name" value="Ribosomal_uS8_CS"/>
</dbReference>
<evidence type="ECO:0000256" key="1">
    <source>
        <dbReference type="ARBA" id="ARBA00006471"/>
    </source>
</evidence>
<evidence type="ECO:0000313" key="11">
    <source>
        <dbReference type="Proteomes" id="UP000035860"/>
    </source>
</evidence>
<dbReference type="Proteomes" id="UP000035860">
    <property type="component" value="Unassembled WGS sequence"/>
</dbReference>
<dbReference type="GO" id="GO:0005840">
    <property type="term" value="C:ribosome"/>
    <property type="evidence" value="ECO:0007669"/>
    <property type="project" value="UniProtKB-KW"/>
</dbReference>
<dbReference type="InterPro" id="IPR035987">
    <property type="entry name" value="Ribosomal_uS8_sf"/>
</dbReference>
<comment type="function">
    <text evidence="8">One of the primary rRNA binding proteins, it binds directly to 16S rRNA central domain where it helps coordinate assembly of the platform of the 30S subunit.</text>
</comment>